<dbReference type="OrthoDB" id="3293457at2"/>
<keyword evidence="2" id="KW-0472">Membrane</keyword>
<evidence type="ECO:0000256" key="1">
    <source>
        <dbReference type="SAM" id="MobiDB-lite"/>
    </source>
</evidence>
<keyword evidence="4" id="KW-1185">Reference proteome</keyword>
<dbReference type="EMBL" id="WHPC01000004">
    <property type="protein sequence ID" value="MPV35864.1"/>
    <property type="molecule type" value="Genomic_DNA"/>
</dbReference>
<feature type="region of interest" description="Disordered" evidence="1">
    <location>
        <begin position="38"/>
        <end position="62"/>
    </location>
</feature>
<proteinExistence type="predicted"/>
<dbReference type="Proteomes" id="UP000437709">
    <property type="component" value="Unassembled WGS sequence"/>
</dbReference>
<name>A0A6N7EKQ9_9MICO</name>
<protein>
    <submittedName>
        <fullName evidence="3">Uncharacterized protein</fullName>
    </submittedName>
</protein>
<accession>A0A6N7EKQ9</accession>
<organism evidence="3 4">
    <name type="scientific">Georgenia subflava</name>
    <dbReference type="NCBI Taxonomy" id="1622177"/>
    <lineage>
        <taxon>Bacteria</taxon>
        <taxon>Bacillati</taxon>
        <taxon>Actinomycetota</taxon>
        <taxon>Actinomycetes</taxon>
        <taxon>Micrococcales</taxon>
        <taxon>Bogoriellaceae</taxon>
        <taxon>Georgenia</taxon>
    </lineage>
</organism>
<gene>
    <name evidence="3" type="ORF">GB881_02155</name>
</gene>
<dbReference type="RefSeq" id="WP_152194061.1">
    <property type="nucleotide sequence ID" value="NZ_VUKD01000001.1"/>
</dbReference>
<reference evidence="3 4" key="1">
    <citation type="submission" date="2019-10" db="EMBL/GenBank/DDBJ databases">
        <title>Georgenia wutianyii sp. nov. and Georgenia yuyongxinii sp. nov. isolated from plateau pika (Ochotona curzoniae) in the Qinghai-Tibet plateau of China.</title>
        <authorList>
            <person name="Tian Z."/>
        </authorList>
    </citation>
    <scope>NUCLEOTIDE SEQUENCE [LARGE SCALE GENOMIC DNA]</scope>
    <source>
        <strain evidence="3 4">JCM 19765</strain>
    </source>
</reference>
<keyword evidence="2" id="KW-1133">Transmembrane helix</keyword>
<evidence type="ECO:0000313" key="4">
    <source>
        <dbReference type="Proteomes" id="UP000437709"/>
    </source>
</evidence>
<keyword evidence="2" id="KW-0812">Transmembrane</keyword>
<comment type="caution">
    <text evidence="3">The sequence shown here is derived from an EMBL/GenBank/DDBJ whole genome shotgun (WGS) entry which is preliminary data.</text>
</comment>
<sequence length="275" mass="27983">MNRIDDITVALRSLDPADRHVDSANARARADLQAILATDPAPARQHPSSPSRPVAGRPRSARATRRVALVGGVAAAVTTAVVLLPALTGGDQAFATWTPTPAGMTVQESADAAAECRQTQEEGPGTSYADELGSAAPVIAERRGVWTTVVLAGTDGFSALCITDDSAHLFARGMIGSIGTPADYAAPGPRDLVASDLGMGTMGAGDISLAAGTAGSDVVGVVFHSPDHGEVAATVSQGHFALWLPGDALDGAARNGVEVEVTYRDGSTGTSRLHL</sequence>
<evidence type="ECO:0000256" key="2">
    <source>
        <dbReference type="SAM" id="Phobius"/>
    </source>
</evidence>
<feature type="transmembrane region" description="Helical" evidence="2">
    <location>
        <begin position="67"/>
        <end position="87"/>
    </location>
</feature>
<evidence type="ECO:0000313" key="3">
    <source>
        <dbReference type="EMBL" id="MPV35864.1"/>
    </source>
</evidence>
<dbReference type="AlphaFoldDB" id="A0A6N7EKQ9"/>